<protein>
    <recommendedName>
        <fullName evidence="2">HNH endonuclease</fullName>
    </recommendedName>
</protein>
<evidence type="ECO:0000313" key="1">
    <source>
        <dbReference type="EMBL" id="XCH43077.1"/>
    </source>
</evidence>
<accession>A0AAU8GN63</accession>
<organism evidence="1">
    <name type="scientific">Mycobacterium phage JustASigh</name>
    <dbReference type="NCBI Taxonomy" id="3158894"/>
    <lineage>
        <taxon>Viruses</taxon>
        <taxon>Duplodnaviria</taxon>
        <taxon>Heunggongvirae</taxon>
        <taxon>Uroviricota</taxon>
        <taxon>Caudoviricetes</taxon>
    </lineage>
</organism>
<sequence length="97" mass="10691">MRTPPMIGSVRYTLLVAHTTGGALMITPVKFEIRCAAWECNPDRYPYARVASKPLVVDARSRREAAAQAHKAGWRRTPGRAVDFWCPTHAAVGCKPA</sequence>
<name>A0AAU8GN63_9CAUD</name>
<evidence type="ECO:0008006" key="2">
    <source>
        <dbReference type="Google" id="ProtNLM"/>
    </source>
</evidence>
<proteinExistence type="predicted"/>
<gene>
    <name evidence="1" type="primary">43</name>
    <name evidence="1" type="ORF">PBI_JUSTASIGH_43</name>
</gene>
<dbReference type="EMBL" id="PP750961">
    <property type="protein sequence ID" value="XCH43077.1"/>
    <property type="molecule type" value="Genomic_DNA"/>
</dbReference>
<reference evidence="1" key="1">
    <citation type="submission" date="2024-04" db="EMBL/GenBank/DDBJ databases">
        <authorList>
            <person name="Asai D.J."/>
            <person name="Lewis C.M."/>
            <person name="Viland M.D."/>
            <person name="Garlena R.A."/>
            <person name="Russell D.A."/>
            <person name="Jacobs-Sera D."/>
            <person name="Hatfull G.F."/>
        </authorList>
    </citation>
    <scope>NUCLEOTIDE SEQUENCE</scope>
</reference>